<evidence type="ECO:0000256" key="4">
    <source>
        <dbReference type="SAM" id="Phobius"/>
    </source>
</evidence>
<evidence type="ECO:0000256" key="3">
    <source>
        <dbReference type="ARBA" id="ARBA00022746"/>
    </source>
</evidence>
<evidence type="ECO:0000313" key="5">
    <source>
        <dbReference type="EMBL" id="AIT18227.1"/>
    </source>
</evidence>
<proteinExistence type="predicted"/>
<reference evidence="5" key="1">
    <citation type="journal article" date="2014" name="MBio">
        <title>Analysis of a food-borne fungal pathogen outbreak: virulence and genome of a Mucor circinelloides isolate from yogurt.</title>
        <authorList>
            <person name="Lee S.C."/>
            <person name="Billmyre R.B."/>
            <person name="Li A."/>
            <person name="Carson S."/>
            <person name="Sykes S.M."/>
            <person name="Huh E.Y."/>
            <person name="Mieczkowski P."/>
            <person name="Ko D.C."/>
            <person name="Cuomo C.A."/>
            <person name="Heitman J."/>
        </authorList>
    </citation>
    <scope>NUCLEOTIDE SEQUENCE</scope>
    <source>
        <strain evidence="5">Mucho</strain>
    </source>
</reference>
<dbReference type="SFLD" id="SFLDG01212">
    <property type="entry name" value="Phytoene_synthase_like"/>
    <property type="match status" value="1"/>
</dbReference>
<protein>
    <recommendedName>
        <fullName evidence="2">15-cis-phytoene synthase</fullName>
        <ecNumber evidence="2">2.5.1.32</ecNumber>
    </recommendedName>
</protein>
<feature type="transmembrane region" description="Helical" evidence="4">
    <location>
        <begin position="130"/>
        <end position="148"/>
    </location>
</feature>
<keyword evidence="4" id="KW-0812">Transmembrane</keyword>
<feature type="transmembrane region" description="Helical" evidence="4">
    <location>
        <begin position="178"/>
        <end position="199"/>
    </location>
</feature>
<feature type="transmembrane region" description="Helical" evidence="4">
    <location>
        <begin position="154"/>
        <end position="173"/>
    </location>
</feature>
<evidence type="ECO:0000256" key="1">
    <source>
        <dbReference type="ARBA" id="ARBA00001805"/>
    </source>
</evidence>
<dbReference type="AlphaFoldDB" id="A0A097F6X6"/>
<sequence>MTYMYYASAALLVTFSVYRPFITKLDKVKYGALGGASFLAPFVIDYNNRATSTNQQQHQQQLNMTSILHLIHVNASNMPVSPTSSQSLFSDAVVLFMLTAFIVSVCGLFTRWHFPITFIKPNSSILVSGFVRHGLSILIILMAITSQYASLQSVSFALTTIGLLWYIAGPYFIRRAKVIAAISMISSVLGFLVCCTAYTHSKLYATSILDCTLFVLVLVLSCNAIDYLDTILNTYPHLVQKDKSKQAALQDQASLAYWMAIAQLVSNMPNESDLHASPIDDLETAIRVLGPASRSWKTMAALFPVNLRQDLCLLYAFFRTADDLVDDAPTPKQCEQNLITIRRFLREVFFPAKANKQQYEQQDLTLPDHINWTYYATLLPNQDILAIFRNFARISHYLCPRAMSELTDAWEHDLRGEPVKKQKDLLNYAALISGTFGELCTCAIMYKTGRGNWGKQKNNKARNEDVLSRARATGQCLQLINIARDVIADSLVGRCYVPLQYMPYPPQNMYHILKVARNPLLVGEQTLKSFSIRILGLADQISDKAQKGIDGLPEEVQDSIRAAFEIYMAIGPTLINDPGFPLRAKVPKRQQQWIALRCIYGFRGPVARAISSTFYEMISIYTRAFARLSNARKTATARTVVAAAAAAAN</sequence>
<dbReference type="Pfam" id="PF00494">
    <property type="entry name" value="SQS_PSY"/>
    <property type="match status" value="1"/>
</dbReference>
<dbReference type="SFLD" id="SFLDS00005">
    <property type="entry name" value="Isoprenoid_Synthase_Type_I"/>
    <property type="match status" value="1"/>
</dbReference>
<dbReference type="InterPro" id="IPR002060">
    <property type="entry name" value="Squ/phyt_synthse"/>
</dbReference>
<evidence type="ECO:0000256" key="2">
    <source>
        <dbReference type="ARBA" id="ARBA00012396"/>
    </source>
</evidence>
<dbReference type="InterPro" id="IPR008949">
    <property type="entry name" value="Isoprenoid_synthase_dom_sf"/>
</dbReference>
<dbReference type="EMBL" id="KJ999706">
    <property type="protein sequence ID" value="AIT18227.1"/>
    <property type="molecule type" value="Genomic_DNA"/>
</dbReference>
<comment type="catalytic activity">
    <reaction evidence="1">
        <text>2 (2E,6E,10E)-geranylgeranyl diphosphate = 15-cis-phytoene + 2 diphosphate</text>
        <dbReference type="Rhea" id="RHEA:34475"/>
        <dbReference type="ChEBI" id="CHEBI:27787"/>
        <dbReference type="ChEBI" id="CHEBI:33019"/>
        <dbReference type="ChEBI" id="CHEBI:58756"/>
        <dbReference type="EC" id="2.5.1.32"/>
    </reaction>
</comment>
<dbReference type="GO" id="GO:0004311">
    <property type="term" value="F:geranylgeranyl diphosphate synthase activity"/>
    <property type="evidence" value="ECO:0007669"/>
    <property type="project" value="InterPro"/>
</dbReference>
<dbReference type="GO" id="GO:0016117">
    <property type="term" value="P:carotenoid biosynthetic process"/>
    <property type="evidence" value="ECO:0007669"/>
    <property type="project" value="UniProtKB-KW"/>
</dbReference>
<keyword evidence="4" id="KW-0472">Membrane</keyword>
<name>A0A097F6X6_MUCCI</name>
<keyword evidence="3" id="KW-0125">Carotenoid biosynthesis</keyword>
<dbReference type="PANTHER" id="PTHR31480">
    <property type="entry name" value="BIFUNCTIONAL LYCOPENE CYCLASE/PHYTOENE SYNTHASE"/>
    <property type="match status" value="1"/>
</dbReference>
<feature type="transmembrane region" description="Helical" evidence="4">
    <location>
        <begin position="88"/>
        <end position="109"/>
    </location>
</feature>
<dbReference type="SUPFAM" id="SSF48576">
    <property type="entry name" value="Terpenoid synthases"/>
    <property type="match status" value="1"/>
</dbReference>
<organism evidence="5">
    <name type="scientific">Mucor circinelloides</name>
    <name type="common">Mucor griseo-roseus</name>
    <dbReference type="NCBI Taxonomy" id="36080"/>
    <lineage>
        <taxon>Eukaryota</taxon>
        <taxon>Fungi</taxon>
        <taxon>Fungi incertae sedis</taxon>
        <taxon>Mucoromycota</taxon>
        <taxon>Mucoromycotina</taxon>
        <taxon>Mucoromycetes</taxon>
        <taxon>Mucorales</taxon>
        <taxon>Mucorineae</taxon>
        <taxon>Mucoraceae</taxon>
        <taxon>Mucor</taxon>
    </lineage>
</organism>
<keyword evidence="4" id="KW-1133">Transmembrane helix</keyword>
<accession>A0A097F6X6</accession>
<dbReference type="Gene3D" id="1.10.600.10">
    <property type="entry name" value="Farnesyl Diphosphate Synthase"/>
    <property type="match status" value="1"/>
</dbReference>
<dbReference type="SFLD" id="SFLDG01018">
    <property type="entry name" value="Squalene/Phytoene_Synthase_Lik"/>
    <property type="match status" value="1"/>
</dbReference>
<dbReference type="InterPro" id="IPR044843">
    <property type="entry name" value="Trans_IPPS_bact-type"/>
</dbReference>
<dbReference type="EC" id="2.5.1.32" evidence="2"/>